<dbReference type="EMBL" id="LXQA010489492">
    <property type="protein sequence ID" value="MCI55032.1"/>
    <property type="molecule type" value="Genomic_DNA"/>
</dbReference>
<name>A0A392T2P2_9FABA</name>
<protein>
    <submittedName>
        <fullName evidence="2">Uncharacterized protein</fullName>
    </submittedName>
</protein>
<feature type="non-terminal residue" evidence="2">
    <location>
        <position position="31"/>
    </location>
</feature>
<evidence type="ECO:0000313" key="3">
    <source>
        <dbReference type="Proteomes" id="UP000265520"/>
    </source>
</evidence>
<proteinExistence type="predicted"/>
<organism evidence="2 3">
    <name type="scientific">Trifolium medium</name>
    <dbReference type="NCBI Taxonomy" id="97028"/>
    <lineage>
        <taxon>Eukaryota</taxon>
        <taxon>Viridiplantae</taxon>
        <taxon>Streptophyta</taxon>
        <taxon>Embryophyta</taxon>
        <taxon>Tracheophyta</taxon>
        <taxon>Spermatophyta</taxon>
        <taxon>Magnoliopsida</taxon>
        <taxon>eudicotyledons</taxon>
        <taxon>Gunneridae</taxon>
        <taxon>Pentapetalae</taxon>
        <taxon>rosids</taxon>
        <taxon>fabids</taxon>
        <taxon>Fabales</taxon>
        <taxon>Fabaceae</taxon>
        <taxon>Papilionoideae</taxon>
        <taxon>50 kb inversion clade</taxon>
        <taxon>NPAAA clade</taxon>
        <taxon>Hologalegina</taxon>
        <taxon>IRL clade</taxon>
        <taxon>Trifolieae</taxon>
        <taxon>Trifolium</taxon>
    </lineage>
</organism>
<evidence type="ECO:0000313" key="2">
    <source>
        <dbReference type="EMBL" id="MCI55032.1"/>
    </source>
</evidence>
<dbReference type="AlphaFoldDB" id="A0A392T2P2"/>
<reference evidence="2 3" key="1">
    <citation type="journal article" date="2018" name="Front. Plant Sci.">
        <title>Red Clover (Trifolium pratense) and Zigzag Clover (T. medium) - A Picture of Genomic Similarities and Differences.</title>
        <authorList>
            <person name="Dluhosova J."/>
            <person name="Istvanek J."/>
            <person name="Nedelnik J."/>
            <person name="Repkova J."/>
        </authorList>
    </citation>
    <scope>NUCLEOTIDE SEQUENCE [LARGE SCALE GENOMIC DNA]</scope>
    <source>
        <strain evidence="3">cv. 10/8</strain>
        <tissue evidence="2">Leaf</tissue>
    </source>
</reference>
<feature type="region of interest" description="Disordered" evidence="1">
    <location>
        <begin position="1"/>
        <end position="31"/>
    </location>
</feature>
<accession>A0A392T2P2</accession>
<dbReference type="Proteomes" id="UP000265520">
    <property type="component" value="Unassembled WGS sequence"/>
</dbReference>
<sequence>MEGCSEANVDDPLGCPPTLPRCGYGTGTRYG</sequence>
<evidence type="ECO:0000256" key="1">
    <source>
        <dbReference type="SAM" id="MobiDB-lite"/>
    </source>
</evidence>
<comment type="caution">
    <text evidence="2">The sequence shown here is derived from an EMBL/GenBank/DDBJ whole genome shotgun (WGS) entry which is preliminary data.</text>
</comment>
<keyword evidence="3" id="KW-1185">Reference proteome</keyword>